<name>Q10DI3_ORYSJ</name>
<sequence length="24" mass="2492">MEDNNEGAVSGAEWGGTKGLALER</sequence>
<feature type="region of interest" description="Disordered" evidence="1">
    <location>
        <begin position="1"/>
        <end position="24"/>
    </location>
</feature>
<evidence type="ECO:0000256" key="1">
    <source>
        <dbReference type="SAM" id="MobiDB-lite"/>
    </source>
</evidence>
<proteinExistence type="predicted"/>
<protein>
    <submittedName>
        <fullName evidence="2">Uncharacterized protein</fullName>
    </submittedName>
</protein>
<evidence type="ECO:0000313" key="2">
    <source>
        <dbReference type="EMBL" id="ABF98678.1"/>
    </source>
</evidence>
<organism evidence="2">
    <name type="scientific">Oryza sativa subsp. japonica</name>
    <name type="common">Rice</name>
    <dbReference type="NCBI Taxonomy" id="39947"/>
    <lineage>
        <taxon>Eukaryota</taxon>
        <taxon>Viridiplantae</taxon>
        <taxon>Streptophyta</taxon>
        <taxon>Embryophyta</taxon>
        <taxon>Tracheophyta</taxon>
        <taxon>Spermatophyta</taxon>
        <taxon>Magnoliopsida</taxon>
        <taxon>Liliopsida</taxon>
        <taxon>Poales</taxon>
        <taxon>Poaceae</taxon>
        <taxon>BOP clade</taxon>
        <taxon>Oryzoideae</taxon>
        <taxon>Oryzeae</taxon>
        <taxon>Oryzinae</taxon>
        <taxon>Oryza</taxon>
        <taxon>Oryza sativa</taxon>
    </lineage>
</organism>
<reference evidence="2" key="2">
    <citation type="submission" date="2006-06" db="EMBL/GenBank/DDBJ databases">
        <authorList>
            <person name="Buell R."/>
            <person name="Wing R.A."/>
            <person name="McCombie W.A."/>
            <person name="Ouyang S."/>
        </authorList>
    </citation>
    <scope>NUCLEOTIDE SEQUENCE</scope>
</reference>
<gene>
    <name evidence="2" type="ordered locus">LOC_Os03g51940</name>
</gene>
<accession>Q10DI3</accession>
<dbReference type="AlphaFoldDB" id="Q10DI3"/>
<reference evidence="2" key="1">
    <citation type="journal article" date="2005" name="Genome Res.">
        <title>Sequence, annotation, and analysis of synteny between rice chromosome 3 and diverged grass species.</title>
        <authorList>
            <consortium name="Rice Chromosome 3 Sequencing Consortium"/>
            <person name="Buell C.R."/>
            <person name="Yuan Q."/>
            <person name="Ouyang S."/>
            <person name="Liu J."/>
            <person name="Zhu W."/>
            <person name="Wang A."/>
            <person name="Maiti R."/>
            <person name="Haas B."/>
            <person name="Wortman J."/>
            <person name="Pertea M."/>
            <person name="Jones K.M."/>
            <person name="Kim M."/>
            <person name="Overton L."/>
            <person name="Tsitrin T."/>
            <person name="Fadrosh D."/>
            <person name="Bera J."/>
            <person name="Weaver B."/>
            <person name="Jin S."/>
            <person name="Johri S."/>
            <person name="Reardon M."/>
            <person name="Webb K."/>
            <person name="Hill J."/>
            <person name="Moffat K."/>
            <person name="Tallon L."/>
            <person name="Van Aken S."/>
            <person name="Lewis M."/>
            <person name="Utterback T."/>
            <person name="Feldblyum T."/>
            <person name="Zismann V."/>
            <person name="Iobst S."/>
            <person name="Hsiao J."/>
            <person name="de Vazeille A.R."/>
            <person name="Salzberg S.L."/>
            <person name="White O."/>
            <person name="Fraser C."/>
            <person name="Yu Y."/>
            <person name="Kim H."/>
            <person name="Rambo T."/>
            <person name="Currie J."/>
            <person name="Collura K."/>
            <person name="Kernodle-Thompson S."/>
            <person name="Wei F."/>
            <person name="Kudrna K."/>
            <person name="Ammiraju J.S."/>
            <person name="Luo M."/>
            <person name="Goicoechea J.L."/>
            <person name="Wing R.A."/>
            <person name="Henry D."/>
            <person name="Oates R."/>
            <person name="Palmer M."/>
            <person name="Pries G."/>
            <person name="Saski C."/>
            <person name="Simmons J."/>
            <person name="Soderlund C."/>
            <person name="Nelson W."/>
            <person name="de la Bastide M."/>
            <person name="Spiegel L."/>
            <person name="Nascimento L."/>
            <person name="Huang E."/>
            <person name="Preston R."/>
            <person name="Zutavern T."/>
            <person name="Palmer L."/>
            <person name="O'Shaughnessy A."/>
            <person name="Dike S."/>
            <person name="McCombie W.R."/>
            <person name="Minx P."/>
            <person name="Cordum H."/>
            <person name="Wilson R."/>
            <person name="Jin W."/>
            <person name="Lee H.R."/>
            <person name="Jiang J."/>
            <person name="Jackson S."/>
        </authorList>
    </citation>
    <scope>NUCLEOTIDE SEQUENCE [LARGE SCALE GENOMIC DNA]</scope>
</reference>
<dbReference type="EMBL" id="DP000009">
    <property type="protein sequence ID" value="ABF98678.1"/>
    <property type="molecule type" value="Genomic_DNA"/>
</dbReference>